<dbReference type="Pfam" id="PF20050">
    <property type="entry name" value="DUF6452"/>
    <property type="match status" value="1"/>
</dbReference>
<proteinExistence type="predicted"/>
<dbReference type="STRING" id="192904.SAMN04488514_103422"/>
<dbReference type="InterPro" id="IPR045607">
    <property type="entry name" value="DUF6452"/>
</dbReference>
<gene>
    <name evidence="1" type="ORF">SAMN04488514_103422</name>
</gene>
<keyword evidence="2" id="KW-1185">Reference proteome</keyword>
<sequence>MKKLNIVLSILSGIIFISSCEKDDICVDGATPLLSIEFYDVTDTTELKDVPTLVVQGVLEDSVYPIIANVSLSSIELPLRVDATTTTFIISENLTATDTTTVNKDTITFNYETKELFTSRACGFTVNYDNLQGSISETDTDQWMKEIKIVTALVENDTLVNVKILH</sequence>
<organism evidence="1 2">
    <name type="scientific">Kriegella aquimaris</name>
    <dbReference type="NCBI Taxonomy" id="192904"/>
    <lineage>
        <taxon>Bacteria</taxon>
        <taxon>Pseudomonadati</taxon>
        <taxon>Bacteroidota</taxon>
        <taxon>Flavobacteriia</taxon>
        <taxon>Flavobacteriales</taxon>
        <taxon>Flavobacteriaceae</taxon>
        <taxon>Kriegella</taxon>
    </lineage>
</organism>
<evidence type="ECO:0000313" key="2">
    <source>
        <dbReference type="Proteomes" id="UP000199440"/>
    </source>
</evidence>
<reference evidence="1 2" key="1">
    <citation type="submission" date="2016-10" db="EMBL/GenBank/DDBJ databases">
        <authorList>
            <person name="de Groot N.N."/>
        </authorList>
    </citation>
    <scope>NUCLEOTIDE SEQUENCE [LARGE SCALE GENOMIC DNA]</scope>
    <source>
        <strain evidence="1 2">DSM 19886</strain>
    </source>
</reference>
<dbReference type="PROSITE" id="PS51257">
    <property type="entry name" value="PROKAR_LIPOPROTEIN"/>
    <property type="match status" value="1"/>
</dbReference>
<dbReference type="EMBL" id="FNGV01000003">
    <property type="protein sequence ID" value="SDL93021.1"/>
    <property type="molecule type" value="Genomic_DNA"/>
</dbReference>
<accession>A0A1G9P398</accession>
<dbReference type="RefSeq" id="WP_089888079.1">
    <property type="nucleotide sequence ID" value="NZ_FNGV01000003.1"/>
</dbReference>
<protein>
    <submittedName>
        <fullName evidence="1">Uncharacterized protein</fullName>
    </submittedName>
</protein>
<dbReference type="AlphaFoldDB" id="A0A1G9P398"/>
<dbReference type="Proteomes" id="UP000199440">
    <property type="component" value="Unassembled WGS sequence"/>
</dbReference>
<dbReference type="OrthoDB" id="663527at2"/>
<name>A0A1G9P398_9FLAO</name>
<evidence type="ECO:0000313" key="1">
    <source>
        <dbReference type="EMBL" id="SDL93021.1"/>
    </source>
</evidence>